<organism evidence="1 2">
    <name type="scientific">Liparis tanakae</name>
    <name type="common">Tanaka's snailfish</name>
    <dbReference type="NCBI Taxonomy" id="230148"/>
    <lineage>
        <taxon>Eukaryota</taxon>
        <taxon>Metazoa</taxon>
        <taxon>Chordata</taxon>
        <taxon>Craniata</taxon>
        <taxon>Vertebrata</taxon>
        <taxon>Euteleostomi</taxon>
        <taxon>Actinopterygii</taxon>
        <taxon>Neopterygii</taxon>
        <taxon>Teleostei</taxon>
        <taxon>Neoteleostei</taxon>
        <taxon>Acanthomorphata</taxon>
        <taxon>Eupercaria</taxon>
        <taxon>Perciformes</taxon>
        <taxon>Cottioidei</taxon>
        <taxon>Cottales</taxon>
        <taxon>Liparidae</taxon>
        <taxon>Liparis</taxon>
    </lineage>
</organism>
<accession>A0A4Z2I136</accession>
<dbReference type="Proteomes" id="UP000314294">
    <property type="component" value="Unassembled WGS sequence"/>
</dbReference>
<proteinExistence type="predicted"/>
<protein>
    <submittedName>
        <fullName evidence="1">Uncharacterized protein</fullName>
    </submittedName>
</protein>
<gene>
    <name evidence="1" type="ORF">EYF80_017980</name>
</gene>
<evidence type="ECO:0000313" key="2">
    <source>
        <dbReference type="Proteomes" id="UP000314294"/>
    </source>
</evidence>
<keyword evidence="2" id="KW-1185">Reference proteome</keyword>
<reference evidence="1 2" key="1">
    <citation type="submission" date="2019-03" db="EMBL/GenBank/DDBJ databases">
        <title>First draft genome of Liparis tanakae, snailfish: a comprehensive survey of snailfish specific genes.</title>
        <authorList>
            <person name="Kim W."/>
            <person name="Song I."/>
            <person name="Jeong J.-H."/>
            <person name="Kim D."/>
            <person name="Kim S."/>
            <person name="Ryu S."/>
            <person name="Song J.Y."/>
            <person name="Lee S.K."/>
        </authorList>
    </citation>
    <scope>NUCLEOTIDE SEQUENCE [LARGE SCALE GENOMIC DNA]</scope>
    <source>
        <tissue evidence="1">Muscle</tissue>
    </source>
</reference>
<dbReference type="EMBL" id="SRLO01000145">
    <property type="protein sequence ID" value="TNN71809.1"/>
    <property type="molecule type" value="Genomic_DNA"/>
</dbReference>
<sequence length="162" mass="18010">MVRQVMQGRLVMEAMEVKWAKGVSVDEMGESGWPALCRPRSPWSPGELELQEDLGFPHLCSSGLLPEFDSSILVRRPVRHDGGDEDPKTICSCNKNKNVIIIIIIIIRYLQHCRSFTSPKSPVSVSSLFSSLLISLLISLCCRSLASSCSVRFSQDLERESG</sequence>
<dbReference type="AlphaFoldDB" id="A0A4Z2I136"/>
<comment type="caution">
    <text evidence="1">The sequence shown here is derived from an EMBL/GenBank/DDBJ whole genome shotgun (WGS) entry which is preliminary data.</text>
</comment>
<evidence type="ECO:0000313" key="1">
    <source>
        <dbReference type="EMBL" id="TNN71809.1"/>
    </source>
</evidence>
<name>A0A4Z2I136_9TELE</name>